<dbReference type="AlphaFoldDB" id="A0A3M0A261"/>
<dbReference type="PANTHER" id="PTHR33361:SF16">
    <property type="entry name" value="DUF885 DOMAIN-CONTAINING PROTEIN"/>
    <property type="match status" value="1"/>
</dbReference>
<dbReference type="PROSITE" id="PS51257">
    <property type="entry name" value="PROKAR_LIPOPROTEIN"/>
    <property type="match status" value="1"/>
</dbReference>
<organism evidence="2 3">
    <name type="scientific">Umboniibacter marinipuniceus</name>
    <dbReference type="NCBI Taxonomy" id="569599"/>
    <lineage>
        <taxon>Bacteria</taxon>
        <taxon>Pseudomonadati</taxon>
        <taxon>Pseudomonadota</taxon>
        <taxon>Gammaproteobacteria</taxon>
        <taxon>Cellvibrionales</taxon>
        <taxon>Cellvibrionaceae</taxon>
        <taxon>Umboniibacter</taxon>
    </lineage>
</organism>
<keyword evidence="1" id="KW-0732">Signal</keyword>
<dbReference type="EMBL" id="REFJ01000005">
    <property type="protein sequence ID" value="RMA78736.1"/>
    <property type="molecule type" value="Genomic_DNA"/>
</dbReference>
<feature type="signal peptide" evidence="1">
    <location>
        <begin position="1"/>
        <end position="23"/>
    </location>
</feature>
<sequence>MKTSSKQLAMAISVILSGTLLTACDTRNSNERTETVAAEQTEHSETQRLHSYFSEQFEAELARSPLSQTYLGKTEDKEAYGQWDDVSDEAIAQQLIRAQQTLATLRTDFDREQLNPAAKVSYDFAIAIAMNTIRQAEFNDHRYVFTQFFGPHTDMSTVLIGYHSINSTADAEAYISRLESFDETLNLHTQRADDLAAAGVQPPSFAYPIIIETAQGLISGAPFSDGDDSALWADFNAKIAELDVSESVRQELLAEGKDALLYDVLPAYQHLIATMNEHAQNATDDDGVWKLPRGEDFYQAQLEEYTTRTDLDANDIHELGLAEVDRIHTEMRAIMAAVGFEGSLQQFFSHLRTSPEFYYADNEAGRQAYLAEAERVQTEMLSKAPEYFNTLPQANLEIRPVEPYRIKTATGAFYEPGSLDGTRPGAYYVNMSNMSELPAYQLETLAYHEGSPGHHFQSSISQELTDAPMFQRLAWYSAYGEGWALYSEMLGKDMGFFTDPYQDFGRLSYEVFRAARLVVDSGIHSKRWTEQEARDYMLMATPMTQGDIEAEVRRYIVWPGQAVSYKVGMLTIWELRSKAQNSLGDRFDWGEFHDVILTNGSVPLSLLTQLVDEYIAEKLSS</sequence>
<proteinExistence type="predicted"/>
<evidence type="ECO:0000313" key="2">
    <source>
        <dbReference type="EMBL" id="RMA78736.1"/>
    </source>
</evidence>
<evidence type="ECO:0000256" key="1">
    <source>
        <dbReference type="SAM" id="SignalP"/>
    </source>
</evidence>
<gene>
    <name evidence="2" type="ORF">DFR27_2074</name>
</gene>
<dbReference type="Pfam" id="PF05960">
    <property type="entry name" value="DUF885"/>
    <property type="match status" value="1"/>
</dbReference>
<name>A0A3M0A261_9GAMM</name>
<comment type="caution">
    <text evidence="2">The sequence shown here is derived from an EMBL/GenBank/DDBJ whole genome shotgun (WGS) entry which is preliminary data.</text>
</comment>
<keyword evidence="3" id="KW-1185">Reference proteome</keyword>
<protein>
    <submittedName>
        <fullName evidence="2">Uncharacterized protein (DUF885 family)</fullName>
    </submittedName>
</protein>
<accession>A0A3M0A261</accession>
<evidence type="ECO:0000313" key="3">
    <source>
        <dbReference type="Proteomes" id="UP000267187"/>
    </source>
</evidence>
<dbReference type="RefSeq" id="WP_245962653.1">
    <property type="nucleotide sequence ID" value="NZ_REFJ01000005.1"/>
</dbReference>
<dbReference type="PANTHER" id="PTHR33361">
    <property type="entry name" value="GLR0591 PROTEIN"/>
    <property type="match status" value="1"/>
</dbReference>
<reference evidence="2 3" key="1">
    <citation type="submission" date="2018-10" db="EMBL/GenBank/DDBJ databases">
        <title>Genomic Encyclopedia of Type Strains, Phase IV (KMG-IV): sequencing the most valuable type-strain genomes for metagenomic binning, comparative biology and taxonomic classification.</title>
        <authorList>
            <person name="Goeker M."/>
        </authorList>
    </citation>
    <scope>NUCLEOTIDE SEQUENCE [LARGE SCALE GENOMIC DNA]</scope>
    <source>
        <strain evidence="2 3">DSM 25080</strain>
    </source>
</reference>
<feature type="chain" id="PRO_5018092822" evidence="1">
    <location>
        <begin position="24"/>
        <end position="621"/>
    </location>
</feature>
<dbReference type="Proteomes" id="UP000267187">
    <property type="component" value="Unassembled WGS sequence"/>
</dbReference>
<dbReference type="InterPro" id="IPR010281">
    <property type="entry name" value="DUF885"/>
</dbReference>